<keyword evidence="3" id="KW-1185">Reference proteome</keyword>
<feature type="compositionally biased region" description="Basic residues" evidence="1">
    <location>
        <begin position="1"/>
        <end position="10"/>
    </location>
</feature>
<dbReference type="Proteomes" id="UP001159405">
    <property type="component" value="Unassembled WGS sequence"/>
</dbReference>
<evidence type="ECO:0000313" key="2">
    <source>
        <dbReference type="EMBL" id="CAH3154019.1"/>
    </source>
</evidence>
<accession>A0ABN8Q2S0</accession>
<feature type="compositionally biased region" description="Low complexity" evidence="1">
    <location>
        <begin position="26"/>
        <end position="43"/>
    </location>
</feature>
<organism evidence="2 3">
    <name type="scientific">Porites lobata</name>
    <dbReference type="NCBI Taxonomy" id="104759"/>
    <lineage>
        <taxon>Eukaryota</taxon>
        <taxon>Metazoa</taxon>
        <taxon>Cnidaria</taxon>
        <taxon>Anthozoa</taxon>
        <taxon>Hexacorallia</taxon>
        <taxon>Scleractinia</taxon>
        <taxon>Fungiina</taxon>
        <taxon>Poritidae</taxon>
        <taxon>Porites</taxon>
    </lineage>
</organism>
<comment type="caution">
    <text evidence="2">The sequence shown here is derived from an EMBL/GenBank/DDBJ whole genome shotgun (WGS) entry which is preliminary data.</text>
</comment>
<feature type="compositionally biased region" description="Basic and acidic residues" evidence="1">
    <location>
        <begin position="88"/>
        <end position="101"/>
    </location>
</feature>
<protein>
    <submittedName>
        <fullName evidence="2">Uncharacterized protein</fullName>
    </submittedName>
</protein>
<feature type="region of interest" description="Disordered" evidence="1">
    <location>
        <begin position="1"/>
        <end position="101"/>
    </location>
</feature>
<gene>
    <name evidence="2" type="ORF">PLOB_00049850</name>
</gene>
<evidence type="ECO:0000256" key="1">
    <source>
        <dbReference type="SAM" id="MobiDB-lite"/>
    </source>
</evidence>
<dbReference type="EMBL" id="CALNXK010000097">
    <property type="protein sequence ID" value="CAH3154019.1"/>
    <property type="molecule type" value="Genomic_DNA"/>
</dbReference>
<feature type="compositionally biased region" description="Polar residues" evidence="1">
    <location>
        <begin position="72"/>
        <end position="87"/>
    </location>
</feature>
<sequence>MSKRTKKPQIHRFFGPSETSEDNESFDQSSNSSSSLNESSSSAKRIRCSSDAETEKVTQTGTGSEDLPVTVARQNETTLSSSKQASQTDKDGDDPACHGSVHDVDVGALFRQKTAFKSLNQAEKLNIINNHFRPGDNYAFPKVFMNGCNRSFQRSW</sequence>
<name>A0ABN8Q2S0_9CNID</name>
<reference evidence="2 3" key="1">
    <citation type="submission" date="2022-05" db="EMBL/GenBank/DDBJ databases">
        <authorList>
            <consortium name="Genoscope - CEA"/>
            <person name="William W."/>
        </authorList>
    </citation>
    <scope>NUCLEOTIDE SEQUENCE [LARGE SCALE GENOMIC DNA]</scope>
</reference>
<proteinExistence type="predicted"/>
<evidence type="ECO:0000313" key="3">
    <source>
        <dbReference type="Proteomes" id="UP001159405"/>
    </source>
</evidence>